<dbReference type="GO" id="GO:0045893">
    <property type="term" value="P:positive regulation of DNA-templated transcription"/>
    <property type="evidence" value="ECO:0007669"/>
    <property type="project" value="TreeGrafter"/>
</dbReference>
<evidence type="ECO:0000313" key="2">
    <source>
        <dbReference type="EMBL" id="ORY45226.1"/>
    </source>
</evidence>
<dbReference type="OrthoDB" id="338816at2759"/>
<reference evidence="2 3" key="1">
    <citation type="submission" date="2016-07" db="EMBL/GenBank/DDBJ databases">
        <title>Pervasive Adenine N6-methylation of Active Genes in Fungi.</title>
        <authorList>
            <consortium name="DOE Joint Genome Institute"/>
            <person name="Mondo S.J."/>
            <person name="Dannebaum R.O."/>
            <person name="Kuo R.C."/>
            <person name="Labutti K."/>
            <person name="Haridas S."/>
            <person name="Kuo A."/>
            <person name="Salamov A."/>
            <person name="Ahrendt S.R."/>
            <person name="Lipzen A."/>
            <person name="Sullivan W."/>
            <person name="Andreopoulos W.B."/>
            <person name="Clum A."/>
            <person name="Lindquist E."/>
            <person name="Daum C."/>
            <person name="Ramamoorthy G.K."/>
            <person name="Gryganskyi A."/>
            <person name="Culley D."/>
            <person name="Magnuson J.K."/>
            <person name="James T.Y."/>
            <person name="O'Malley M.A."/>
            <person name="Stajich J.E."/>
            <person name="Spatafora J.W."/>
            <person name="Visel A."/>
            <person name="Grigoriev I.V."/>
        </authorList>
    </citation>
    <scope>NUCLEOTIDE SEQUENCE [LARGE SCALE GENOMIC DNA]</scope>
    <source>
        <strain evidence="2 3">JEL800</strain>
    </source>
</reference>
<dbReference type="STRING" id="329046.A0A1Y2CE69"/>
<dbReference type="Proteomes" id="UP000193642">
    <property type="component" value="Unassembled WGS sequence"/>
</dbReference>
<gene>
    <name evidence="2" type="ORF">BCR33DRAFT_196792</name>
</gene>
<accession>A0A1Y2CE69</accession>
<keyword evidence="3" id="KW-1185">Reference proteome</keyword>
<comment type="caution">
    <text evidence="2">The sequence shown here is derived from an EMBL/GenBank/DDBJ whole genome shotgun (WGS) entry which is preliminary data.</text>
</comment>
<name>A0A1Y2CE69_9FUNG</name>
<dbReference type="AlphaFoldDB" id="A0A1Y2CE69"/>
<proteinExistence type="predicted"/>
<protein>
    <recommendedName>
        <fullName evidence="1">Activating signal cointegrator 1 third domain-containing protein</fullName>
    </recommendedName>
</protein>
<evidence type="ECO:0000259" key="1">
    <source>
        <dbReference type="Pfam" id="PF23134"/>
    </source>
</evidence>
<dbReference type="Pfam" id="PF23134">
    <property type="entry name" value="TRIP4_3rd"/>
    <property type="match status" value="1"/>
</dbReference>
<evidence type="ECO:0000313" key="3">
    <source>
        <dbReference type="Proteomes" id="UP000193642"/>
    </source>
</evidence>
<dbReference type="InterPro" id="IPR056993">
    <property type="entry name" value="TRIP4_3rd_dom"/>
</dbReference>
<dbReference type="GO" id="GO:0005634">
    <property type="term" value="C:nucleus"/>
    <property type="evidence" value="ECO:0007669"/>
    <property type="project" value="TreeGrafter"/>
</dbReference>
<feature type="domain" description="Activating signal cointegrator 1 third" evidence="1">
    <location>
        <begin position="41"/>
        <end position="89"/>
    </location>
</feature>
<organism evidence="2 3">
    <name type="scientific">Rhizoclosmatium globosum</name>
    <dbReference type="NCBI Taxonomy" id="329046"/>
    <lineage>
        <taxon>Eukaryota</taxon>
        <taxon>Fungi</taxon>
        <taxon>Fungi incertae sedis</taxon>
        <taxon>Chytridiomycota</taxon>
        <taxon>Chytridiomycota incertae sedis</taxon>
        <taxon>Chytridiomycetes</taxon>
        <taxon>Chytridiales</taxon>
        <taxon>Chytriomycetaceae</taxon>
        <taxon>Rhizoclosmatium</taxon>
    </lineage>
</organism>
<dbReference type="PANTHER" id="PTHR12963:SF4">
    <property type="entry name" value="ACTIVATING SIGNAL COINTEGRATOR 1"/>
    <property type="match status" value="1"/>
</dbReference>
<dbReference type="EMBL" id="MCGO01000020">
    <property type="protein sequence ID" value="ORY45226.1"/>
    <property type="molecule type" value="Genomic_DNA"/>
</dbReference>
<dbReference type="InterPro" id="IPR039128">
    <property type="entry name" value="TRIP4-like"/>
</dbReference>
<sequence>MTEKEMLALKKAEEQRERLLDYQRNSTARTRVFDTASDFDFQSDSQNKWLTAEERAQALKNLKEQQRLEEERKRSRVISIDLQSRSVKQESYAEPVGARQLSYEAAKLQGQRGKL</sequence>
<dbReference type="PANTHER" id="PTHR12963">
    <property type="entry name" value="THYROID RECEPTOR INTERACTING PROTEIN RELATED"/>
    <property type="match status" value="1"/>
</dbReference>